<dbReference type="AlphaFoldDB" id="A0A1P9WUR6"/>
<evidence type="ECO:0000313" key="6">
    <source>
        <dbReference type="EMBL" id="AQG79122.1"/>
    </source>
</evidence>
<dbReference type="Gene3D" id="2.102.10.10">
    <property type="entry name" value="Rieske [2Fe-2S] iron-sulphur domain"/>
    <property type="match status" value="1"/>
</dbReference>
<keyword evidence="4" id="KW-0411">Iron-sulfur</keyword>
<evidence type="ECO:0000256" key="3">
    <source>
        <dbReference type="ARBA" id="ARBA00023004"/>
    </source>
</evidence>
<evidence type="ECO:0000256" key="4">
    <source>
        <dbReference type="ARBA" id="ARBA00023014"/>
    </source>
</evidence>
<accession>A0A1P9WUR6</accession>
<dbReference type="CDD" id="cd03467">
    <property type="entry name" value="Rieske"/>
    <property type="match status" value="1"/>
</dbReference>
<protein>
    <submittedName>
        <fullName evidence="6">(2Fe-2S)-binding protein</fullName>
    </submittedName>
</protein>
<keyword evidence="2" id="KW-0479">Metal-binding</keyword>
<evidence type="ECO:0000259" key="5">
    <source>
        <dbReference type="PROSITE" id="PS51296"/>
    </source>
</evidence>
<dbReference type="GO" id="GO:0046872">
    <property type="term" value="F:metal ion binding"/>
    <property type="evidence" value="ECO:0007669"/>
    <property type="project" value="UniProtKB-KW"/>
</dbReference>
<dbReference type="Proteomes" id="UP000187941">
    <property type="component" value="Chromosome"/>
</dbReference>
<dbReference type="SUPFAM" id="SSF50022">
    <property type="entry name" value="ISP domain"/>
    <property type="match status" value="1"/>
</dbReference>
<dbReference type="InterPro" id="IPR017941">
    <property type="entry name" value="Rieske_2Fe-2S"/>
</dbReference>
<feature type="domain" description="Rieske" evidence="5">
    <location>
        <begin position="74"/>
        <end position="146"/>
    </location>
</feature>
<proteinExistence type="predicted"/>
<keyword evidence="1" id="KW-0001">2Fe-2S</keyword>
<gene>
    <name evidence="6" type="ORF">AWR27_07175</name>
</gene>
<evidence type="ECO:0000256" key="2">
    <source>
        <dbReference type="ARBA" id="ARBA00022723"/>
    </source>
</evidence>
<dbReference type="EMBL" id="CP014263">
    <property type="protein sequence ID" value="AQG79122.1"/>
    <property type="molecule type" value="Genomic_DNA"/>
</dbReference>
<reference evidence="6 7" key="1">
    <citation type="submission" date="2016-01" db="EMBL/GenBank/DDBJ databases">
        <authorList>
            <person name="Oliw E.H."/>
        </authorList>
    </citation>
    <scope>NUCLEOTIDE SEQUENCE [LARGE SCALE GENOMIC DNA]</scope>
    <source>
        <strain evidence="6 7">DY10</strain>
    </source>
</reference>
<keyword evidence="3" id="KW-0408">Iron</keyword>
<keyword evidence="7" id="KW-1185">Reference proteome</keyword>
<evidence type="ECO:0000313" key="7">
    <source>
        <dbReference type="Proteomes" id="UP000187941"/>
    </source>
</evidence>
<dbReference type="InterPro" id="IPR036922">
    <property type="entry name" value="Rieske_2Fe-2S_sf"/>
</dbReference>
<name>A0A1P9WUR6_9BACT</name>
<dbReference type="OrthoDB" id="165343at2"/>
<dbReference type="RefSeq" id="WP_077130568.1">
    <property type="nucleotide sequence ID" value="NZ_CP014263.1"/>
</dbReference>
<dbReference type="Pfam" id="PF00355">
    <property type="entry name" value="Rieske"/>
    <property type="match status" value="1"/>
</dbReference>
<dbReference type="KEGG" id="smon:AWR27_07175"/>
<dbReference type="STRING" id="1178516.AWR27_07175"/>
<organism evidence="6 7">
    <name type="scientific">Spirosoma montaniterrae</name>
    <dbReference type="NCBI Taxonomy" id="1178516"/>
    <lineage>
        <taxon>Bacteria</taxon>
        <taxon>Pseudomonadati</taxon>
        <taxon>Bacteroidota</taxon>
        <taxon>Cytophagia</taxon>
        <taxon>Cytophagales</taxon>
        <taxon>Cytophagaceae</taxon>
        <taxon>Spirosoma</taxon>
    </lineage>
</organism>
<dbReference type="GO" id="GO:0051537">
    <property type="term" value="F:2 iron, 2 sulfur cluster binding"/>
    <property type="evidence" value="ECO:0007669"/>
    <property type="project" value="UniProtKB-KW"/>
</dbReference>
<dbReference type="PROSITE" id="PS51296">
    <property type="entry name" value="RIESKE"/>
    <property type="match status" value="1"/>
</dbReference>
<sequence length="150" mass="16297">METSPTTIDRQEFFRRVGTGVGAIWLMRCLAGCSSEANGDPAPNGGRNVDFTLNLTEKANEILKTKGGYVVVNDIIVAQTKDGQFVAVSANCTHQNTQLTYRPIENLFYCPLHLSRFDATGRVLNGPAAQALTAYKVTANLGANTVRIFE</sequence>
<evidence type="ECO:0000256" key="1">
    <source>
        <dbReference type="ARBA" id="ARBA00022714"/>
    </source>
</evidence>